<evidence type="ECO:0000313" key="3">
    <source>
        <dbReference type="WBParaSite" id="SCUD_0001558201-mRNA-1"/>
    </source>
</evidence>
<reference evidence="1 2" key="2">
    <citation type="submission" date="2018-11" db="EMBL/GenBank/DDBJ databases">
        <authorList>
            <consortium name="Pathogen Informatics"/>
        </authorList>
    </citation>
    <scope>NUCLEOTIDE SEQUENCE [LARGE SCALE GENOMIC DNA]</scope>
    <source>
        <strain evidence="1">Dakar</strain>
        <strain evidence="2">Dakar, Senegal</strain>
    </source>
</reference>
<evidence type="ECO:0000313" key="2">
    <source>
        <dbReference type="Proteomes" id="UP000279833"/>
    </source>
</evidence>
<protein>
    <submittedName>
        <fullName evidence="1 3">Uncharacterized protein</fullName>
    </submittedName>
</protein>
<dbReference type="Proteomes" id="UP000279833">
    <property type="component" value="Unassembled WGS sequence"/>
</dbReference>
<sequence>MRIIHLHIRFQKSCIQICNTRSHMRIKDTPTARHIHFSEQYS</sequence>
<dbReference type="AlphaFoldDB" id="A0A183KKL7"/>
<keyword evidence="2" id="KW-1185">Reference proteome</keyword>
<proteinExistence type="predicted"/>
<dbReference type="WBParaSite" id="SCUD_0001558201-mRNA-1">
    <property type="protein sequence ID" value="SCUD_0001558201-mRNA-1"/>
    <property type="gene ID" value="SCUD_0001558201"/>
</dbReference>
<accession>A0A183KKL7</accession>
<evidence type="ECO:0000313" key="1">
    <source>
        <dbReference type="EMBL" id="VDP59592.1"/>
    </source>
</evidence>
<organism evidence="3">
    <name type="scientific">Schistosoma curassoni</name>
    <dbReference type="NCBI Taxonomy" id="6186"/>
    <lineage>
        <taxon>Eukaryota</taxon>
        <taxon>Metazoa</taxon>
        <taxon>Spiralia</taxon>
        <taxon>Lophotrochozoa</taxon>
        <taxon>Platyhelminthes</taxon>
        <taxon>Trematoda</taxon>
        <taxon>Digenea</taxon>
        <taxon>Strigeidida</taxon>
        <taxon>Schistosomatoidea</taxon>
        <taxon>Schistosomatidae</taxon>
        <taxon>Schistosoma</taxon>
    </lineage>
</organism>
<gene>
    <name evidence="1" type="ORF">SCUD_LOCUS15577</name>
</gene>
<name>A0A183KKL7_9TREM</name>
<reference evidence="3" key="1">
    <citation type="submission" date="2016-06" db="UniProtKB">
        <authorList>
            <consortium name="WormBaseParasite"/>
        </authorList>
    </citation>
    <scope>IDENTIFICATION</scope>
</reference>
<dbReference type="EMBL" id="UZAK01037749">
    <property type="protein sequence ID" value="VDP59592.1"/>
    <property type="molecule type" value="Genomic_DNA"/>
</dbReference>